<keyword evidence="1" id="KW-0472">Membrane</keyword>
<feature type="transmembrane region" description="Helical" evidence="1">
    <location>
        <begin position="442"/>
        <end position="462"/>
    </location>
</feature>
<dbReference type="Proteomes" id="UP000606776">
    <property type="component" value="Unassembled WGS sequence"/>
</dbReference>
<evidence type="ECO:0000313" key="3">
    <source>
        <dbReference type="Proteomes" id="UP000606776"/>
    </source>
</evidence>
<reference evidence="2 3" key="1">
    <citation type="submission" date="2020-10" db="EMBL/GenBank/DDBJ databases">
        <authorList>
            <person name="Castelo-Branco R."/>
            <person name="Eusebio N."/>
            <person name="Adriana R."/>
            <person name="Vieira A."/>
            <person name="Brugerolle De Fraissinette N."/>
            <person name="Rezende De Castro R."/>
            <person name="Schneider M.P."/>
            <person name="Vasconcelos V."/>
            <person name="Leao P.N."/>
        </authorList>
    </citation>
    <scope>NUCLEOTIDE SEQUENCE [LARGE SCALE GENOMIC DNA]</scope>
    <source>
        <strain evidence="2 3">LEGE 00250</strain>
    </source>
</reference>
<gene>
    <name evidence="2" type="ORF">IQ227_11025</name>
</gene>
<organism evidence="2 3">
    <name type="scientific">Sphaerospermopsis aphanizomenoides LEGE 00250</name>
    <dbReference type="NCBI Taxonomy" id="2777972"/>
    <lineage>
        <taxon>Bacteria</taxon>
        <taxon>Bacillati</taxon>
        <taxon>Cyanobacteriota</taxon>
        <taxon>Cyanophyceae</taxon>
        <taxon>Nostocales</taxon>
        <taxon>Aphanizomenonaceae</taxon>
        <taxon>Sphaerospermopsis</taxon>
        <taxon>Sphaerospermopsis aphanizomenoides</taxon>
    </lineage>
</organism>
<accession>A0ABR9VDH7</accession>
<sequence>MKNFSLTFYAFHLRHTLAHTPDQVVANASLLWDNLANIGVSSFPATNLKDIKSQLICYHNGKYEPKQELGRNTEWLTNSQDLDLGNFTTTNGLKINVNLQPFLLNDTYAVDLTFVPESANNIDINIPEIKDFQPDNLLPNKIQASLGQSLWIYGEVDATTDCKILAERIANALLANTGFNTFLNDSGNLFDSVLFIYQAYPNNQINNPVVQSQIIIQLNNPSNHPQTDTLQLQTNAYNWLRDLLCCYHKILFINYKASQSYQNARTTYSYLDNKIQEFQTLISQPKIKISELQKLLLEIPQQSFDYTRCLQDLQTHNTAIQTNIKNFQICLNKITAINNQISPKFWQDFLDKECQKWQEQIQTDINYLAPGQELFSQLIDTIRGIVEIEQTERDRSLETTVQILGIGFGGGAIVSGVVVQHIDKINQPVAFISPNSPPHPFYASLFLSVIATILFIAFGWLITKRK</sequence>
<keyword evidence="1" id="KW-0812">Transmembrane</keyword>
<proteinExistence type="predicted"/>
<dbReference type="RefSeq" id="WP_193942732.1">
    <property type="nucleotide sequence ID" value="NZ_JADEWB010000051.1"/>
</dbReference>
<keyword evidence="1" id="KW-1133">Transmembrane helix</keyword>
<comment type="caution">
    <text evidence="2">The sequence shown here is derived from an EMBL/GenBank/DDBJ whole genome shotgun (WGS) entry which is preliminary data.</text>
</comment>
<keyword evidence="3" id="KW-1185">Reference proteome</keyword>
<evidence type="ECO:0000256" key="1">
    <source>
        <dbReference type="SAM" id="Phobius"/>
    </source>
</evidence>
<evidence type="ECO:0000313" key="2">
    <source>
        <dbReference type="EMBL" id="MBE9236541.1"/>
    </source>
</evidence>
<dbReference type="EMBL" id="JADEWB010000051">
    <property type="protein sequence ID" value="MBE9236541.1"/>
    <property type="molecule type" value="Genomic_DNA"/>
</dbReference>
<name>A0ABR9VDH7_9CYAN</name>
<protein>
    <submittedName>
        <fullName evidence="2">Uncharacterized protein</fullName>
    </submittedName>
</protein>